<evidence type="ECO:0000313" key="1">
    <source>
        <dbReference type="EMBL" id="KAA1172371.1"/>
    </source>
</evidence>
<dbReference type="EMBL" id="VTUU01000007">
    <property type="protein sequence ID" value="KAA1172371.1"/>
    <property type="molecule type" value="Genomic_DNA"/>
</dbReference>
<organism evidence="1 2">
    <name type="scientific">Marinobacter salinexigens</name>
    <dbReference type="NCBI Taxonomy" id="2919747"/>
    <lineage>
        <taxon>Bacteria</taxon>
        <taxon>Pseudomonadati</taxon>
        <taxon>Pseudomonadota</taxon>
        <taxon>Gammaproteobacteria</taxon>
        <taxon>Pseudomonadales</taxon>
        <taxon>Marinobacteraceae</taxon>
        <taxon>Marinobacter</taxon>
    </lineage>
</organism>
<reference evidence="1 2" key="1">
    <citation type="submission" date="2019-08" db="EMBL/GenBank/DDBJ databases">
        <title>Marinobacter ZYF650 sp. nov., a marine bacterium isolated from seawater of the Mariana trench.</title>
        <authorList>
            <person name="Ahmad W."/>
        </authorList>
    </citation>
    <scope>NUCLEOTIDE SEQUENCE [LARGE SCALE GENOMIC DNA]</scope>
    <source>
        <strain evidence="1 2">ZYF650</strain>
    </source>
</reference>
<comment type="caution">
    <text evidence="1">The sequence shown here is derived from an EMBL/GenBank/DDBJ whole genome shotgun (WGS) entry which is preliminary data.</text>
</comment>
<dbReference type="AlphaFoldDB" id="A0A5B0VEC9"/>
<evidence type="ECO:0000313" key="2">
    <source>
        <dbReference type="Proteomes" id="UP000323161"/>
    </source>
</evidence>
<dbReference type="Pfam" id="PF09523">
    <property type="entry name" value="DUF2390"/>
    <property type="match status" value="1"/>
</dbReference>
<protein>
    <submittedName>
        <fullName evidence="1">DUF2390 domain-containing protein</fullName>
    </submittedName>
</protein>
<dbReference type="Proteomes" id="UP000323161">
    <property type="component" value="Unassembled WGS sequence"/>
</dbReference>
<proteinExistence type="predicted"/>
<dbReference type="InterPro" id="IPR012659">
    <property type="entry name" value="CHP02444"/>
</dbReference>
<gene>
    <name evidence="1" type="ORF">FWJ25_14380</name>
</gene>
<name>A0A5B0VEC9_9GAMM</name>
<keyword evidence="2" id="KW-1185">Reference proteome</keyword>
<accession>A0A5B0VEC9</accession>
<dbReference type="RefSeq" id="WP_149600953.1">
    <property type="nucleotide sequence ID" value="NZ_VTUU01000007.1"/>
</dbReference>
<sequence>MDLPDPLEVDNPLWQFARTFWRSDDVQTACLSLQEQGWSVTRILCAGWMALNGRAYSGIEGATVPEWRDRVTGALRGARKALPKTHSGCCALRADIASLELAAEQLELALAWQTIVNRSPEHEIMQGFDELIDQNLKAAAPEHGYTQGNMPQLNTLASALALFPRGDSRP</sequence>